<accession>A0A5P9Q6B6</accession>
<name>A0A5P9Q6B6_9MICO</name>
<reference evidence="2 3" key="1">
    <citation type="submission" date="2019-10" db="EMBL/GenBank/DDBJ databases">
        <title>Genome sequence of Luteimicrobium xylanilyticum HY-24.</title>
        <authorList>
            <person name="Kim D.Y."/>
            <person name="Park H.-Y."/>
        </authorList>
    </citation>
    <scope>NUCLEOTIDE SEQUENCE [LARGE SCALE GENOMIC DNA]</scope>
    <source>
        <strain evidence="2 3">HY-24</strain>
    </source>
</reference>
<dbReference type="Proteomes" id="UP000326702">
    <property type="component" value="Chromosome"/>
</dbReference>
<protein>
    <submittedName>
        <fullName evidence="2">Uncharacterized protein</fullName>
    </submittedName>
</protein>
<evidence type="ECO:0000313" key="2">
    <source>
        <dbReference type="EMBL" id="QFU96612.1"/>
    </source>
</evidence>
<organism evidence="2 3">
    <name type="scientific">Luteimicrobium xylanilyticum</name>
    <dbReference type="NCBI Taxonomy" id="1133546"/>
    <lineage>
        <taxon>Bacteria</taxon>
        <taxon>Bacillati</taxon>
        <taxon>Actinomycetota</taxon>
        <taxon>Actinomycetes</taxon>
        <taxon>Micrococcales</taxon>
        <taxon>Luteimicrobium</taxon>
    </lineage>
</organism>
<gene>
    <name evidence="2" type="ORF">KDY119_00096</name>
</gene>
<evidence type="ECO:0000256" key="1">
    <source>
        <dbReference type="SAM" id="MobiDB-lite"/>
    </source>
</evidence>
<dbReference type="EMBL" id="CP045529">
    <property type="protein sequence ID" value="QFU96612.1"/>
    <property type="molecule type" value="Genomic_DNA"/>
</dbReference>
<sequence>MASGKPTAGDGVDAAKLTTIKRDDGSEQVAYDGHALYYFVKDTSAGATTGQGVDGFGAPWWVVAPSGSAITTAAGTGGASTSPSDDSGYSY</sequence>
<dbReference type="KEGG" id="lxl:KDY119_00096"/>
<keyword evidence="3" id="KW-1185">Reference proteome</keyword>
<proteinExistence type="predicted"/>
<dbReference type="GO" id="GO:0043448">
    <property type="term" value="P:alkane catabolic process"/>
    <property type="evidence" value="ECO:0007669"/>
    <property type="project" value="TreeGrafter"/>
</dbReference>
<dbReference type="Pfam" id="PF03640">
    <property type="entry name" value="Lipoprotein_15"/>
    <property type="match status" value="1"/>
</dbReference>
<evidence type="ECO:0000313" key="3">
    <source>
        <dbReference type="Proteomes" id="UP000326702"/>
    </source>
</evidence>
<dbReference type="InterPro" id="IPR005297">
    <property type="entry name" value="Lipoprotein_repeat"/>
</dbReference>
<dbReference type="PANTHER" id="PTHR39335:SF1">
    <property type="entry name" value="BLL4220 PROTEIN"/>
    <property type="match status" value="1"/>
</dbReference>
<dbReference type="AlphaFoldDB" id="A0A5P9Q6B6"/>
<feature type="region of interest" description="Disordered" evidence="1">
    <location>
        <begin position="70"/>
        <end position="91"/>
    </location>
</feature>
<dbReference type="PANTHER" id="PTHR39335">
    <property type="entry name" value="BLL4220 PROTEIN"/>
    <property type="match status" value="1"/>
</dbReference>